<dbReference type="Pfam" id="PF18480">
    <property type="entry name" value="DUF5615"/>
    <property type="match status" value="1"/>
</dbReference>
<dbReference type="AlphaFoldDB" id="A0A327L4P6"/>
<dbReference type="InterPro" id="IPR041049">
    <property type="entry name" value="DUF5615"/>
</dbReference>
<organism evidence="2 3">
    <name type="scientific">Rhodoplanes roseus</name>
    <dbReference type="NCBI Taxonomy" id="29409"/>
    <lineage>
        <taxon>Bacteria</taxon>
        <taxon>Pseudomonadati</taxon>
        <taxon>Pseudomonadota</taxon>
        <taxon>Alphaproteobacteria</taxon>
        <taxon>Hyphomicrobiales</taxon>
        <taxon>Nitrobacteraceae</taxon>
        <taxon>Rhodoplanes</taxon>
    </lineage>
</organism>
<protein>
    <recommendedName>
        <fullName evidence="1">DUF5615 domain-containing protein</fullName>
    </recommendedName>
</protein>
<reference evidence="2 3" key="1">
    <citation type="submission" date="2017-07" db="EMBL/GenBank/DDBJ databases">
        <title>Draft Genome Sequences of Select Purple Nonsulfur Bacteria.</title>
        <authorList>
            <person name="Lasarre B."/>
            <person name="Mckinlay J.B."/>
        </authorList>
    </citation>
    <scope>NUCLEOTIDE SEQUENCE [LARGE SCALE GENOMIC DNA]</scope>
    <source>
        <strain evidence="2 3">DSM 5909</strain>
    </source>
</reference>
<name>A0A327L4P6_9BRAD</name>
<sequence>MRFVIDMNLSPAWVDFLREAGHQAQHWSEIGPGDAPDETVLQWASENDHVLVTSDLDFGAMLAGSGRRRPSVVQIRSDLLTPVAIGTMVLAALQKAEPDLDRGALLSIDPGRARMRLLPLPGPELA</sequence>
<feature type="domain" description="DUF5615" evidence="1">
    <location>
        <begin position="1"/>
        <end position="109"/>
    </location>
</feature>
<keyword evidence="3" id="KW-1185">Reference proteome</keyword>
<evidence type="ECO:0000313" key="3">
    <source>
        <dbReference type="Proteomes" id="UP000249130"/>
    </source>
</evidence>
<dbReference type="Proteomes" id="UP000249130">
    <property type="component" value="Unassembled WGS sequence"/>
</dbReference>
<comment type="caution">
    <text evidence="2">The sequence shown here is derived from an EMBL/GenBank/DDBJ whole genome shotgun (WGS) entry which is preliminary data.</text>
</comment>
<dbReference type="OrthoDB" id="27473at2"/>
<proteinExistence type="predicted"/>
<evidence type="ECO:0000313" key="2">
    <source>
        <dbReference type="EMBL" id="RAI45581.1"/>
    </source>
</evidence>
<accession>A0A327L4P6</accession>
<dbReference type="EMBL" id="NPEX01000012">
    <property type="protein sequence ID" value="RAI45581.1"/>
    <property type="molecule type" value="Genomic_DNA"/>
</dbReference>
<evidence type="ECO:0000259" key="1">
    <source>
        <dbReference type="Pfam" id="PF18480"/>
    </source>
</evidence>
<gene>
    <name evidence="2" type="ORF">CH341_03230</name>
</gene>